<feature type="domain" description="Thioredoxin" evidence="12">
    <location>
        <begin position="16"/>
        <end position="170"/>
    </location>
</feature>
<dbReference type="Gene3D" id="3.40.30.10">
    <property type="entry name" value="Glutaredoxin"/>
    <property type="match status" value="1"/>
</dbReference>
<protein>
    <recommendedName>
        <fullName evidence="2">thioredoxin-dependent peroxiredoxin</fullName>
        <ecNumber evidence="2">1.11.1.24</ecNumber>
    </recommendedName>
    <alternativeName>
        <fullName evidence="8">Thioredoxin peroxidase</fullName>
    </alternativeName>
    <alternativeName>
        <fullName evidence="10">Thioredoxin-dependent peroxiredoxin Bcp</fullName>
    </alternativeName>
</protein>
<keyword evidence="14" id="KW-1185">Reference proteome</keyword>
<accession>A0A7M2WSY9</accession>
<evidence type="ECO:0000313" key="14">
    <source>
        <dbReference type="Proteomes" id="UP000593765"/>
    </source>
</evidence>
<dbReference type="InterPro" id="IPR036249">
    <property type="entry name" value="Thioredoxin-like_sf"/>
</dbReference>
<gene>
    <name evidence="13" type="ORF">IPV69_20605</name>
</gene>
<evidence type="ECO:0000256" key="8">
    <source>
        <dbReference type="ARBA" id="ARBA00032824"/>
    </source>
</evidence>
<dbReference type="Pfam" id="PF00578">
    <property type="entry name" value="AhpC-TSA"/>
    <property type="match status" value="1"/>
</dbReference>
<keyword evidence="7" id="KW-0676">Redox-active center</keyword>
<dbReference type="EC" id="1.11.1.24" evidence="2"/>
<keyword evidence="5" id="KW-0560">Oxidoreductase</keyword>
<keyword evidence="3" id="KW-0575">Peroxidase</keyword>
<proteinExistence type="inferred from homology"/>
<dbReference type="GO" id="GO:0034599">
    <property type="term" value="P:cellular response to oxidative stress"/>
    <property type="evidence" value="ECO:0007669"/>
    <property type="project" value="TreeGrafter"/>
</dbReference>
<reference evidence="13 14" key="1">
    <citation type="submission" date="2020-10" db="EMBL/GenBank/DDBJ databases">
        <title>Wide distribution of Phycisphaera-like planctomycetes from WD2101 soil group in peatlands and genome analysis of the first cultivated representative.</title>
        <authorList>
            <person name="Dedysh S.N."/>
            <person name="Beletsky A.V."/>
            <person name="Ivanova A."/>
            <person name="Kulichevskaya I.S."/>
            <person name="Suzina N.E."/>
            <person name="Philippov D.A."/>
            <person name="Rakitin A.L."/>
            <person name="Mardanov A.V."/>
            <person name="Ravin N.V."/>
        </authorList>
    </citation>
    <scope>NUCLEOTIDE SEQUENCE [LARGE SCALE GENOMIC DNA]</scope>
    <source>
        <strain evidence="13 14">M1803</strain>
    </source>
</reference>
<evidence type="ECO:0000256" key="2">
    <source>
        <dbReference type="ARBA" id="ARBA00013017"/>
    </source>
</evidence>
<evidence type="ECO:0000256" key="7">
    <source>
        <dbReference type="ARBA" id="ARBA00023284"/>
    </source>
</evidence>
<dbReference type="AlphaFoldDB" id="A0A7M2WSY9"/>
<evidence type="ECO:0000256" key="10">
    <source>
        <dbReference type="ARBA" id="ARBA00042639"/>
    </source>
</evidence>
<dbReference type="KEGG" id="hbs:IPV69_20605"/>
<keyword evidence="6" id="KW-1015">Disulfide bond</keyword>
<evidence type="ECO:0000256" key="4">
    <source>
        <dbReference type="ARBA" id="ARBA00022862"/>
    </source>
</evidence>
<evidence type="ECO:0000256" key="5">
    <source>
        <dbReference type="ARBA" id="ARBA00023002"/>
    </source>
</evidence>
<comment type="function">
    <text evidence="1">Thiol-specific peroxidase that catalyzes the reduction of hydrogen peroxide and organic hydroperoxides to water and alcohols, respectively. Plays a role in cell protection against oxidative stress by detoxifying peroxides and as sensor of hydrogen peroxide-mediated signaling events.</text>
</comment>
<dbReference type="InterPro" id="IPR000866">
    <property type="entry name" value="AhpC/TSA"/>
</dbReference>
<evidence type="ECO:0000256" key="11">
    <source>
        <dbReference type="ARBA" id="ARBA00049091"/>
    </source>
</evidence>
<dbReference type="SUPFAM" id="SSF52833">
    <property type="entry name" value="Thioredoxin-like"/>
    <property type="match status" value="1"/>
</dbReference>
<keyword evidence="4" id="KW-0049">Antioxidant</keyword>
<dbReference type="GO" id="GO:0008379">
    <property type="term" value="F:thioredoxin peroxidase activity"/>
    <property type="evidence" value="ECO:0007669"/>
    <property type="project" value="TreeGrafter"/>
</dbReference>
<dbReference type="EMBL" id="CP063458">
    <property type="protein sequence ID" value="QOV88618.1"/>
    <property type="molecule type" value="Genomic_DNA"/>
</dbReference>
<dbReference type="PROSITE" id="PS51352">
    <property type="entry name" value="THIOREDOXIN_2"/>
    <property type="match status" value="1"/>
</dbReference>
<dbReference type="CDD" id="cd02970">
    <property type="entry name" value="PRX_like2"/>
    <property type="match status" value="1"/>
</dbReference>
<evidence type="ECO:0000313" key="13">
    <source>
        <dbReference type="EMBL" id="QOV88618.1"/>
    </source>
</evidence>
<comment type="catalytic activity">
    <reaction evidence="11">
        <text>a hydroperoxide + [thioredoxin]-dithiol = an alcohol + [thioredoxin]-disulfide + H2O</text>
        <dbReference type="Rhea" id="RHEA:62620"/>
        <dbReference type="Rhea" id="RHEA-COMP:10698"/>
        <dbReference type="Rhea" id="RHEA-COMP:10700"/>
        <dbReference type="ChEBI" id="CHEBI:15377"/>
        <dbReference type="ChEBI" id="CHEBI:29950"/>
        <dbReference type="ChEBI" id="CHEBI:30879"/>
        <dbReference type="ChEBI" id="CHEBI:35924"/>
        <dbReference type="ChEBI" id="CHEBI:50058"/>
        <dbReference type="EC" id="1.11.1.24"/>
    </reaction>
</comment>
<dbReference type="GO" id="GO:0045454">
    <property type="term" value="P:cell redox homeostasis"/>
    <property type="evidence" value="ECO:0007669"/>
    <property type="project" value="TreeGrafter"/>
</dbReference>
<dbReference type="InterPro" id="IPR050924">
    <property type="entry name" value="Peroxiredoxin_BCP/PrxQ"/>
</dbReference>
<evidence type="ECO:0000256" key="1">
    <source>
        <dbReference type="ARBA" id="ARBA00003330"/>
    </source>
</evidence>
<sequence>MSTDGPTIPATRLESARVGLPAPDFVIPDIAGNSFRPFDALPVGGLILVFYRGHWCPYCRRYLCKLQANLKRIEEAGGRVVAISPEPPSAGAAMARELGLTFTILSDTGGQVIDHFGTRNGFLGGSSVLPHPSVFVIDNQGVVRFRSIDRNYKKRTTIRTIMGVLATLAVTAQASPAGVQGMAATAMDFA</sequence>
<evidence type="ECO:0000256" key="6">
    <source>
        <dbReference type="ARBA" id="ARBA00023157"/>
    </source>
</evidence>
<evidence type="ECO:0000256" key="9">
    <source>
        <dbReference type="ARBA" id="ARBA00038489"/>
    </source>
</evidence>
<dbReference type="GO" id="GO:0005737">
    <property type="term" value="C:cytoplasm"/>
    <property type="evidence" value="ECO:0007669"/>
    <property type="project" value="TreeGrafter"/>
</dbReference>
<evidence type="ECO:0000259" key="12">
    <source>
        <dbReference type="PROSITE" id="PS51352"/>
    </source>
</evidence>
<dbReference type="PANTHER" id="PTHR42801">
    <property type="entry name" value="THIOREDOXIN-DEPENDENT PEROXIDE REDUCTASE"/>
    <property type="match status" value="1"/>
</dbReference>
<name>A0A7M2WSY9_9BACT</name>
<organism evidence="13 14">
    <name type="scientific">Humisphaera borealis</name>
    <dbReference type="NCBI Taxonomy" id="2807512"/>
    <lineage>
        <taxon>Bacteria</taxon>
        <taxon>Pseudomonadati</taxon>
        <taxon>Planctomycetota</taxon>
        <taxon>Phycisphaerae</taxon>
        <taxon>Tepidisphaerales</taxon>
        <taxon>Tepidisphaeraceae</taxon>
        <taxon>Humisphaera</taxon>
    </lineage>
</organism>
<evidence type="ECO:0000256" key="3">
    <source>
        <dbReference type="ARBA" id="ARBA00022559"/>
    </source>
</evidence>
<comment type="similarity">
    <text evidence="9">Belongs to the peroxiredoxin family. BCP/PrxQ subfamily.</text>
</comment>
<dbReference type="Proteomes" id="UP000593765">
    <property type="component" value="Chromosome"/>
</dbReference>
<dbReference type="RefSeq" id="WP_206291611.1">
    <property type="nucleotide sequence ID" value="NZ_CP063458.1"/>
</dbReference>
<dbReference type="InterPro" id="IPR013766">
    <property type="entry name" value="Thioredoxin_domain"/>
</dbReference>
<dbReference type="PANTHER" id="PTHR42801:SF7">
    <property type="entry name" value="SLL1159 PROTEIN"/>
    <property type="match status" value="1"/>
</dbReference>